<evidence type="ECO:0000313" key="2">
    <source>
        <dbReference type="Proteomes" id="UP000306319"/>
    </source>
</evidence>
<name>A0AC61RHP3_9BACT</name>
<accession>A0AC61RHP3</accession>
<organism evidence="1 2">
    <name type="scientific">Lepagella muris</name>
    <dbReference type="NCBI Taxonomy" id="3032870"/>
    <lineage>
        <taxon>Bacteria</taxon>
        <taxon>Pseudomonadati</taxon>
        <taxon>Bacteroidota</taxon>
        <taxon>Bacteroidia</taxon>
        <taxon>Bacteroidales</taxon>
        <taxon>Muribaculaceae</taxon>
        <taxon>Lepagella</taxon>
    </lineage>
</organism>
<keyword evidence="2" id="KW-1185">Reference proteome</keyword>
<evidence type="ECO:0000313" key="1">
    <source>
        <dbReference type="EMBL" id="TGY80332.1"/>
    </source>
</evidence>
<gene>
    <name evidence="1" type="ORF">E5331_03600</name>
</gene>
<comment type="caution">
    <text evidence="1">The sequence shown here is derived from an EMBL/GenBank/DDBJ whole genome shotgun (WGS) entry which is preliminary data.</text>
</comment>
<sequence length="184" mass="20467">MSKSVYKYASEAGLPVGLYLTAMSACLLMSVRFPWLPTFIFPLALGFPVLLWYLMKRISDKEPAYLKVSALWLGGMYAVIFGTLICTLLSGLYLTFVEPGFMTSYVSNAISTLESSPMSSEYAPTIDLMREAIEARVLPSSMEFISGMGWFTCFAGSLLSLILAVVITSVGRRRKKRLGDEFFR</sequence>
<proteinExistence type="predicted"/>
<protein>
    <submittedName>
        <fullName evidence="1">DUF4199 domain-containing protein</fullName>
    </submittedName>
</protein>
<reference evidence="1" key="1">
    <citation type="submission" date="2019-04" db="EMBL/GenBank/DDBJ databases">
        <title>Microbes associate with the intestines of laboratory mice.</title>
        <authorList>
            <person name="Navarre W."/>
            <person name="Wong E."/>
            <person name="Huang K."/>
            <person name="Tropini C."/>
            <person name="Ng K."/>
            <person name="Yu B."/>
        </authorList>
    </citation>
    <scope>NUCLEOTIDE SEQUENCE</scope>
    <source>
        <strain evidence="1">NM04_E33</strain>
    </source>
</reference>
<dbReference type="Proteomes" id="UP000306319">
    <property type="component" value="Unassembled WGS sequence"/>
</dbReference>
<dbReference type="EMBL" id="SRYB01000003">
    <property type="protein sequence ID" value="TGY80332.1"/>
    <property type="molecule type" value="Genomic_DNA"/>
</dbReference>